<feature type="transmembrane region" description="Helical" evidence="2">
    <location>
        <begin position="212"/>
        <end position="233"/>
    </location>
</feature>
<feature type="domain" description="Rhodopsin" evidence="3">
    <location>
        <begin position="40"/>
        <end position="274"/>
    </location>
</feature>
<feature type="transmembrane region" description="Helical" evidence="2">
    <location>
        <begin position="130"/>
        <end position="154"/>
    </location>
</feature>
<dbReference type="EMBL" id="MU001817">
    <property type="protein sequence ID" value="KAF2796994.1"/>
    <property type="molecule type" value="Genomic_DNA"/>
</dbReference>
<dbReference type="AlphaFoldDB" id="A0A6A6XL74"/>
<feature type="transmembrane region" description="Helical" evidence="2">
    <location>
        <begin position="174"/>
        <end position="200"/>
    </location>
</feature>
<evidence type="ECO:0000256" key="1">
    <source>
        <dbReference type="SAM" id="MobiDB-lite"/>
    </source>
</evidence>
<dbReference type="PANTHER" id="PTHR39614">
    <property type="entry name" value="INTEGRAL MEMBRANE PROTEIN"/>
    <property type="match status" value="1"/>
</dbReference>
<dbReference type="OrthoDB" id="3897607at2759"/>
<evidence type="ECO:0000256" key="2">
    <source>
        <dbReference type="SAM" id="Phobius"/>
    </source>
</evidence>
<keyword evidence="5" id="KW-1185">Reference proteome</keyword>
<keyword evidence="2" id="KW-0472">Membrane</keyword>
<dbReference type="Pfam" id="PF20684">
    <property type="entry name" value="Fung_rhodopsin"/>
    <property type="match status" value="1"/>
</dbReference>
<organism evidence="4 5">
    <name type="scientific">Melanomma pulvis-pyrius CBS 109.77</name>
    <dbReference type="NCBI Taxonomy" id="1314802"/>
    <lineage>
        <taxon>Eukaryota</taxon>
        <taxon>Fungi</taxon>
        <taxon>Dikarya</taxon>
        <taxon>Ascomycota</taxon>
        <taxon>Pezizomycotina</taxon>
        <taxon>Dothideomycetes</taxon>
        <taxon>Pleosporomycetidae</taxon>
        <taxon>Pleosporales</taxon>
        <taxon>Melanommataceae</taxon>
        <taxon>Melanomma</taxon>
    </lineage>
</organism>
<dbReference type="PANTHER" id="PTHR39614:SF2">
    <property type="entry name" value="INTEGRAL MEMBRANE PROTEIN"/>
    <property type="match status" value="1"/>
</dbReference>
<accession>A0A6A6XL74</accession>
<gene>
    <name evidence="4" type="ORF">K505DRAFT_299224</name>
</gene>
<protein>
    <recommendedName>
        <fullName evidence="3">Rhodopsin domain-containing protein</fullName>
    </recommendedName>
</protein>
<evidence type="ECO:0000313" key="4">
    <source>
        <dbReference type="EMBL" id="KAF2796994.1"/>
    </source>
</evidence>
<keyword evidence="2" id="KW-0812">Transmembrane</keyword>
<evidence type="ECO:0000259" key="3">
    <source>
        <dbReference type="Pfam" id="PF20684"/>
    </source>
</evidence>
<keyword evidence="2" id="KW-1133">Transmembrane helix</keyword>
<feature type="region of interest" description="Disordered" evidence="1">
    <location>
        <begin position="314"/>
        <end position="340"/>
    </location>
</feature>
<evidence type="ECO:0000313" key="5">
    <source>
        <dbReference type="Proteomes" id="UP000799757"/>
    </source>
</evidence>
<reference evidence="4" key="1">
    <citation type="journal article" date="2020" name="Stud. Mycol.">
        <title>101 Dothideomycetes genomes: a test case for predicting lifestyles and emergence of pathogens.</title>
        <authorList>
            <person name="Haridas S."/>
            <person name="Albert R."/>
            <person name="Binder M."/>
            <person name="Bloem J."/>
            <person name="Labutti K."/>
            <person name="Salamov A."/>
            <person name="Andreopoulos B."/>
            <person name="Baker S."/>
            <person name="Barry K."/>
            <person name="Bills G."/>
            <person name="Bluhm B."/>
            <person name="Cannon C."/>
            <person name="Castanera R."/>
            <person name="Culley D."/>
            <person name="Daum C."/>
            <person name="Ezra D."/>
            <person name="Gonzalez J."/>
            <person name="Henrissat B."/>
            <person name="Kuo A."/>
            <person name="Liang C."/>
            <person name="Lipzen A."/>
            <person name="Lutzoni F."/>
            <person name="Magnuson J."/>
            <person name="Mondo S."/>
            <person name="Nolan M."/>
            <person name="Ohm R."/>
            <person name="Pangilinan J."/>
            <person name="Park H.-J."/>
            <person name="Ramirez L."/>
            <person name="Alfaro M."/>
            <person name="Sun H."/>
            <person name="Tritt A."/>
            <person name="Yoshinaga Y."/>
            <person name="Zwiers L.-H."/>
            <person name="Turgeon B."/>
            <person name="Goodwin S."/>
            <person name="Spatafora J."/>
            <person name="Crous P."/>
            <person name="Grigoriev I."/>
        </authorList>
    </citation>
    <scope>NUCLEOTIDE SEQUENCE</scope>
    <source>
        <strain evidence="4">CBS 109.77</strain>
    </source>
</reference>
<name>A0A6A6XL74_9PLEO</name>
<dbReference type="Proteomes" id="UP000799757">
    <property type="component" value="Unassembled WGS sequence"/>
</dbReference>
<sequence length="386" mass="42645">MADLITPGYRFATVTSDDHRGLIYIAAFLTFTYSTLTFLTRCAIKWKVFGFDDWATCVAQTTSIIQFALLLVSLTAGLGRNFDLLSNDEYSRMSTTQYSNQIVLYLSLGLSKCAAVMLIQRLFTRDAKKFWLICNIVVALMVVWTLLVVFMVSVGCSPRSTAPPTEAEICPGIFARYQIVAITDALTDIILILVPAYLVWQLQMGTALKMQVIAVFAFRLPLIPLSFLALTSWKRSLHSNNPGVDRTTAILFQQSELCFSLIAGTVPCLKSFIRSFDTGSGVKVGYTSNGYGSSGYNRGLSYRMQSLNTAGSAVRSHNEDEGNVKVSTKPFTSGGHGRARASSISNVTTVEYITPKPKEVDAMSHGSQDELFIRRDVQWEVRSENA</sequence>
<dbReference type="InterPro" id="IPR049326">
    <property type="entry name" value="Rhodopsin_dom_fungi"/>
</dbReference>
<feature type="transmembrane region" description="Helical" evidence="2">
    <location>
        <begin position="22"/>
        <end position="44"/>
    </location>
</feature>
<proteinExistence type="predicted"/>
<feature type="transmembrane region" description="Helical" evidence="2">
    <location>
        <begin position="64"/>
        <end position="82"/>
    </location>
</feature>
<feature type="non-terminal residue" evidence="4">
    <location>
        <position position="1"/>
    </location>
</feature>
<feature type="transmembrane region" description="Helical" evidence="2">
    <location>
        <begin position="102"/>
        <end position="123"/>
    </location>
</feature>